<organism evidence="3 4">
    <name type="scientific">Kwoniella pini CBS 10737</name>
    <dbReference type="NCBI Taxonomy" id="1296096"/>
    <lineage>
        <taxon>Eukaryota</taxon>
        <taxon>Fungi</taxon>
        <taxon>Dikarya</taxon>
        <taxon>Basidiomycota</taxon>
        <taxon>Agaricomycotina</taxon>
        <taxon>Tremellomycetes</taxon>
        <taxon>Tremellales</taxon>
        <taxon>Cryptococcaceae</taxon>
        <taxon>Kwoniella</taxon>
    </lineage>
</organism>
<proteinExistence type="predicted"/>
<protein>
    <submittedName>
        <fullName evidence="3">Uncharacterized protein</fullName>
    </submittedName>
</protein>
<feature type="compositionally biased region" description="Basic residues" evidence="1">
    <location>
        <begin position="328"/>
        <end position="338"/>
    </location>
</feature>
<feature type="region of interest" description="Disordered" evidence="1">
    <location>
        <begin position="1"/>
        <end position="37"/>
    </location>
</feature>
<feature type="transmembrane region" description="Helical" evidence="2">
    <location>
        <begin position="268"/>
        <end position="295"/>
    </location>
</feature>
<reference evidence="3" key="2">
    <citation type="submission" date="2024-02" db="EMBL/GenBank/DDBJ databases">
        <title>Comparative genomics of Cryptococcus and Kwoniella reveals pathogenesis evolution and contrasting modes of karyotype evolution via chromosome fusion or intercentromeric recombination.</title>
        <authorList>
            <person name="Coelho M.A."/>
            <person name="David-Palma M."/>
            <person name="Shea T."/>
            <person name="Bowers K."/>
            <person name="McGinley-Smith S."/>
            <person name="Mohammad A.W."/>
            <person name="Gnirke A."/>
            <person name="Yurkov A.M."/>
            <person name="Nowrousian M."/>
            <person name="Sun S."/>
            <person name="Cuomo C.A."/>
            <person name="Heitman J."/>
        </authorList>
    </citation>
    <scope>NUCLEOTIDE SEQUENCE</scope>
    <source>
        <strain evidence="3">CBS 10737</strain>
    </source>
</reference>
<dbReference type="RefSeq" id="XP_070058541.1">
    <property type="nucleotide sequence ID" value="XM_070202440.1"/>
</dbReference>
<feature type="compositionally biased region" description="Basic and acidic residues" evidence="1">
    <location>
        <begin position="379"/>
        <end position="392"/>
    </location>
</feature>
<evidence type="ECO:0000256" key="1">
    <source>
        <dbReference type="SAM" id="MobiDB-lite"/>
    </source>
</evidence>
<feature type="compositionally biased region" description="Basic residues" evidence="1">
    <location>
        <begin position="393"/>
        <end position="405"/>
    </location>
</feature>
<gene>
    <name evidence="3" type="ORF">I206_101700</name>
</gene>
<feature type="compositionally biased region" description="Acidic residues" evidence="1">
    <location>
        <begin position="310"/>
        <end position="319"/>
    </location>
</feature>
<dbReference type="KEGG" id="kpin:30174700"/>
<dbReference type="AlphaFoldDB" id="A0AAJ8L1R7"/>
<feature type="compositionally biased region" description="Polar residues" evidence="1">
    <location>
        <begin position="1"/>
        <end position="12"/>
    </location>
</feature>
<dbReference type="GeneID" id="30174700"/>
<feature type="transmembrane region" description="Helical" evidence="2">
    <location>
        <begin position="60"/>
        <end position="80"/>
    </location>
</feature>
<feature type="transmembrane region" description="Helical" evidence="2">
    <location>
        <begin position="193"/>
        <end position="215"/>
    </location>
</feature>
<feature type="compositionally biased region" description="Basic residues" evidence="1">
    <location>
        <begin position="358"/>
        <end position="378"/>
    </location>
</feature>
<evidence type="ECO:0000313" key="3">
    <source>
        <dbReference type="EMBL" id="WWC67788.1"/>
    </source>
</evidence>
<reference evidence="3" key="1">
    <citation type="submission" date="2013-07" db="EMBL/GenBank/DDBJ databases">
        <authorList>
            <consortium name="The Broad Institute Genome Sequencing Platform"/>
            <person name="Cuomo C."/>
            <person name="Litvintseva A."/>
            <person name="Chen Y."/>
            <person name="Heitman J."/>
            <person name="Sun S."/>
            <person name="Springer D."/>
            <person name="Dromer F."/>
            <person name="Young S.K."/>
            <person name="Zeng Q."/>
            <person name="Gargeya S."/>
            <person name="Fitzgerald M."/>
            <person name="Abouelleil A."/>
            <person name="Alvarado L."/>
            <person name="Berlin A.M."/>
            <person name="Chapman S.B."/>
            <person name="Dewar J."/>
            <person name="Goldberg J."/>
            <person name="Griggs A."/>
            <person name="Gujja S."/>
            <person name="Hansen M."/>
            <person name="Howarth C."/>
            <person name="Imamovic A."/>
            <person name="Larimer J."/>
            <person name="McCowan C."/>
            <person name="Murphy C."/>
            <person name="Pearson M."/>
            <person name="Priest M."/>
            <person name="Roberts A."/>
            <person name="Saif S."/>
            <person name="Shea T."/>
            <person name="Sykes S."/>
            <person name="Wortman J."/>
            <person name="Nusbaum C."/>
            <person name="Birren B."/>
        </authorList>
    </citation>
    <scope>NUCLEOTIDE SEQUENCE</scope>
    <source>
        <strain evidence="3">CBS 10737</strain>
    </source>
</reference>
<accession>A0AAJ8L1R7</accession>
<evidence type="ECO:0000313" key="4">
    <source>
        <dbReference type="Proteomes" id="UP000094020"/>
    </source>
</evidence>
<keyword evidence="2" id="KW-0472">Membrane</keyword>
<dbReference type="EMBL" id="CP144520">
    <property type="protein sequence ID" value="WWC67788.1"/>
    <property type="molecule type" value="Genomic_DNA"/>
</dbReference>
<evidence type="ECO:0000256" key="2">
    <source>
        <dbReference type="SAM" id="Phobius"/>
    </source>
</evidence>
<feature type="region of interest" description="Disordered" evidence="1">
    <location>
        <begin position="310"/>
        <end position="405"/>
    </location>
</feature>
<sequence length="405" mass="46671">MSAYNPNRPQRSIQDEESDIGLTPPSTRKSKNKFKHKEKIENAEDNERFKIPSIPKKKLIIWRISIILLFIIPSCLLYLITCSNPSWRTNWSVVKIHLSSQEWGTISSKGKNIGISYNATLTRRIMDEEEEGLTDGGWLSVNMWGWCLQDISKTETICSTENMLFDLDKLLGEQSISSAPSGDDFNFLLTHGLILHGITMVIAMTAIIPMVLMLYRTIKAKNPTVESGWFEHGILLTGNTLCLITYIIDRSLKTSVQNHLKSHKIVSGQAVTVTGVSCVLLTLTFLLSGLPSFYFHMKRQTQLARFLEDGEDEDEEDENQMQIPVRNTKPKVKRSRTKRYADKLFNMNERSGFERSTQPKKKGSLSRWTSRRGRKGRRRKDERSGDHSERDRRGRRQKDGRRRYR</sequence>
<dbReference type="Proteomes" id="UP000094020">
    <property type="component" value="Chromosome 2"/>
</dbReference>
<name>A0AAJ8L1R7_9TREE</name>
<keyword evidence="2" id="KW-1133">Transmembrane helix</keyword>
<keyword evidence="4" id="KW-1185">Reference proteome</keyword>
<keyword evidence="2" id="KW-0812">Transmembrane</keyword>
<feature type="transmembrane region" description="Helical" evidence="2">
    <location>
        <begin position="227"/>
        <end position="248"/>
    </location>
</feature>
<feature type="compositionally biased region" description="Basic residues" evidence="1">
    <location>
        <begin position="28"/>
        <end position="37"/>
    </location>
</feature>